<accession>A0A3N1PM98</accession>
<evidence type="ECO:0000259" key="5">
    <source>
        <dbReference type="Pfam" id="PF03925"/>
    </source>
</evidence>
<dbReference type="AlphaFoldDB" id="A0A3N1PM98"/>
<gene>
    <name evidence="7" type="ORF">EDC28_10258</name>
</gene>
<comment type="similarity">
    <text evidence="4">Belongs to the SeqA family.</text>
</comment>
<name>A0A3N1PM98_9GAMM</name>
<keyword evidence="2 4" id="KW-0236">DNA replication inhibitor</keyword>
<dbReference type="GO" id="GO:0006355">
    <property type="term" value="P:regulation of DNA-templated transcription"/>
    <property type="evidence" value="ECO:0007669"/>
    <property type="project" value="InterPro"/>
</dbReference>
<dbReference type="Gene3D" id="1.20.1380.10">
    <property type="entry name" value="Replication modulator SeqA, C-terminal DNA-binding domain"/>
    <property type="match status" value="1"/>
</dbReference>
<evidence type="ECO:0000256" key="2">
    <source>
        <dbReference type="ARBA" id="ARBA00022880"/>
    </source>
</evidence>
<comment type="caution">
    <text evidence="7">The sequence shown here is derived from an EMBL/GenBank/DDBJ whole genome shotgun (WGS) entry which is preliminary data.</text>
</comment>
<dbReference type="GO" id="GO:0043565">
    <property type="term" value="F:sequence-specific DNA binding"/>
    <property type="evidence" value="ECO:0007669"/>
    <property type="project" value="UniProtKB-ARBA"/>
</dbReference>
<dbReference type="SUPFAM" id="SSF82808">
    <property type="entry name" value="Replication modulator SeqA, C-terminal DNA-binding domain"/>
    <property type="match status" value="1"/>
</dbReference>
<dbReference type="STRING" id="584787.GCA_001247655_01539"/>
<dbReference type="InterPro" id="IPR036835">
    <property type="entry name" value="SeqA_DNA-bd_C_sf"/>
</dbReference>
<dbReference type="GO" id="GO:0005737">
    <property type="term" value="C:cytoplasm"/>
    <property type="evidence" value="ECO:0007669"/>
    <property type="project" value="UniProtKB-SubCell"/>
</dbReference>
<proteinExistence type="inferred from homology"/>
<evidence type="ECO:0000259" key="6">
    <source>
        <dbReference type="Pfam" id="PF17206"/>
    </source>
</evidence>
<dbReference type="InterPro" id="IPR013321">
    <property type="entry name" value="Arc_rbn_hlx_hlx"/>
</dbReference>
<keyword evidence="8" id="KW-1185">Reference proteome</keyword>
<dbReference type="Proteomes" id="UP000268033">
    <property type="component" value="Unassembled WGS sequence"/>
</dbReference>
<keyword evidence="3 4" id="KW-0238">DNA-binding</keyword>
<dbReference type="InterPro" id="IPR026577">
    <property type="entry name" value="SeqA_DNA-bd_C"/>
</dbReference>
<dbReference type="InterPro" id="IPR005621">
    <property type="entry name" value="SeqA"/>
</dbReference>
<feature type="domain" description="Negative modulator of initiation of replication SeqA N-terminal" evidence="6">
    <location>
        <begin position="1"/>
        <end position="35"/>
    </location>
</feature>
<organism evidence="7 8">
    <name type="scientific">Gallaecimonas pentaromativorans</name>
    <dbReference type="NCBI Taxonomy" id="584787"/>
    <lineage>
        <taxon>Bacteria</taxon>
        <taxon>Pseudomonadati</taxon>
        <taxon>Pseudomonadota</taxon>
        <taxon>Gammaproteobacteria</taxon>
        <taxon>Enterobacterales</taxon>
        <taxon>Gallaecimonadaceae</taxon>
        <taxon>Gallaecimonas</taxon>
    </lineage>
</organism>
<dbReference type="RefSeq" id="WP_123420639.1">
    <property type="nucleotide sequence ID" value="NZ_RJUL01000002.1"/>
</dbReference>
<dbReference type="GO" id="GO:0032297">
    <property type="term" value="P:negative regulation of DNA-templated DNA replication initiation"/>
    <property type="evidence" value="ECO:0007669"/>
    <property type="project" value="InterPro"/>
</dbReference>
<dbReference type="Pfam" id="PF03925">
    <property type="entry name" value="SeqA"/>
    <property type="match status" value="1"/>
</dbReference>
<dbReference type="PIRSF" id="PIRSF019401">
    <property type="entry name" value="SeqA"/>
    <property type="match status" value="1"/>
</dbReference>
<dbReference type="InterPro" id="IPR010985">
    <property type="entry name" value="Ribbon_hlx_hlx"/>
</dbReference>
<comment type="subcellular location">
    <subcellularLocation>
        <location evidence="4">Cytoplasm</location>
    </subcellularLocation>
</comment>
<evidence type="ECO:0000313" key="7">
    <source>
        <dbReference type="EMBL" id="ROQ29693.1"/>
    </source>
</evidence>
<dbReference type="Pfam" id="PF17206">
    <property type="entry name" value="SeqA_N"/>
    <property type="match status" value="1"/>
</dbReference>
<dbReference type="SUPFAM" id="SSF47598">
    <property type="entry name" value="Ribbon-helix-helix"/>
    <property type="match status" value="1"/>
</dbReference>
<keyword evidence="1 4" id="KW-0963">Cytoplasm</keyword>
<dbReference type="Gene3D" id="1.10.1220.10">
    <property type="entry name" value="Met repressor-like"/>
    <property type="match status" value="1"/>
</dbReference>
<evidence type="ECO:0000256" key="1">
    <source>
        <dbReference type="ARBA" id="ARBA00022490"/>
    </source>
</evidence>
<evidence type="ECO:0000313" key="8">
    <source>
        <dbReference type="Proteomes" id="UP000268033"/>
    </source>
</evidence>
<comment type="function">
    <text evidence="4">Negative regulator of replication initiation, which contributes to regulation of DNA replication and ensures that replication initiation occurs exactly once per chromosome per cell cycle. Binds to pairs of hemimethylated GATC sequences in the oriC region, thus preventing assembly of replication proteins and re-initiation at newly replicated origins. Repression is relieved when the region becomes fully methylated.</text>
</comment>
<evidence type="ECO:0000256" key="3">
    <source>
        <dbReference type="ARBA" id="ARBA00023125"/>
    </source>
</evidence>
<protein>
    <recommendedName>
        <fullName evidence="4">Negative modulator of initiation of replication</fullName>
    </recommendedName>
</protein>
<sequence length="172" mass="18459">MKTIEVDDDLYHYIASNTQNIGENASEILRRLLGFAPIEAAQVSEEAPAAEPTPAAPAAATTAAAAPKAPLTPIDANSAVGRFIGSLTELYQRHGDAFKVVLNIRGRDRLYFATSSDALNQAGKSTNPKAITGSPYWVVTNNNTEKKRAIVAQVMAELGYDEEAVSHFVEKI</sequence>
<dbReference type="EMBL" id="RJUL01000002">
    <property type="protein sequence ID" value="ROQ29693.1"/>
    <property type="molecule type" value="Genomic_DNA"/>
</dbReference>
<reference evidence="7 8" key="1">
    <citation type="submission" date="2018-11" db="EMBL/GenBank/DDBJ databases">
        <title>Genomic Encyclopedia of Type Strains, Phase IV (KMG-IV): sequencing the most valuable type-strain genomes for metagenomic binning, comparative biology and taxonomic classification.</title>
        <authorList>
            <person name="Goeker M."/>
        </authorList>
    </citation>
    <scope>NUCLEOTIDE SEQUENCE [LARGE SCALE GENOMIC DNA]</scope>
    <source>
        <strain evidence="7 8">DSM 21945</strain>
    </source>
</reference>
<feature type="domain" description="Replication modulator SeqA C-terminal DNA-binding" evidence="5">
    <location>
        <begin position="77"/>
        <end position="167"/>
    </location>
</feature>
<dbReference type="InterPro" id="IPR033761">
    <property type="entry name" value="SeqA_N"/>
</dbReference>
<evidence type="ECO:0000256" key="4">
    <source>
        <dbReference type="PIRNR" id="PIRNR019401"/>
    </source>
</evidence>